<reference evidence="2 3" key="1">
    <citation type="journal article" date="2016" name="Genome Biol. Evol.">
        <title>Gene Family Evolution Reflects Adaptation to Soil Environmental Stressors in the Genome of the Collembolan Orchesella cincta.</title>
        <authorList>
            <person name="Faddeeva-Vakhrusheva A."/>
            <person name="Derks M.F."/>
            <person name="Anvar S.Y."/>
            <person name="Agamennone V."/>
            <person name="Suring W."/>
            <person name="Smit S."/>
            <person name="van Straalen N.M."/>
            <person name="Roelofs D."/>
        </authorList>
    </citation>
    <scope>NUCLEOTIDE SEQUENCE [LARGE SCALE GENOMIC DNA]</scope>
    <source>
        <tissue evidence="2">Mixed pool</tissue>
    </source>
</reference>
<dbReference type="AlphaFoldDB" id="A0A1D2MWE6"/>
<evidence type="ECO:0000313" key="2">
    <source>
        <dbReference type="EMBL" id="ODM97387.1"/>
    </source>
</evidence>
<dbReference type="Proteomes" id="UP000094527">
    <property type="component" value="Unassembled WGS sequence"/>
</dbReference>
<gene>
    <name evidence="2" type="ORF">Ocin01_09297</name>
</gene>
<dbReference type="EMBL" id="LJIJ01000448">
    <property type="protein sequence ID" value="ODM97387.1"/>
    <property type="molecule type" value="Genomic_DNA"/>
</dbReference>
<protein>
    <submittedName>
        <fullName evidence="2">Uncharacterized protein</fullName>
    </submittedName>
</protein>
<name>A0A1D2MWE6_ORCCI</name>
<feature type="compositionally biased region" description="Polar residues" evidence="1">
    <location>
        <begin position="43"/>
        <end position="55"/>
    </location>
</feature>
<feature type="region of interest" description="Disordered" evidence="1">
    <location>
        <begin position="23"/>
        <end position="57"/>
    </location>
</feature>
<comment type="caution">
    <text evidence="2">The sequence shown here is derived from an EMBL/GenBank/DDBJ whole genome shotgun (WGS) entry which is preliminary data.</text>
</comment>
<evidence type="ECO:0000313" key="3">
    <source>
        <dbReference type="Proteomes" id="UP000094527"/>
    </source>
</evidence>
<evidence type="ECO:0000256" key="1">
    <source>
        <dbReference type="SAM" id="MobiDB-lite"/>
    </source>
</evidence>
<accession>A0A1D2MWE6</accession>
<proteinExistence type="predicted"/>
<organism evidence="2 3">
    <name type="scientific">Orchesella cincta</name>
    <name type="common">Springtail</name>
    <name type="synonym">Podura cincta</name>
    <dbReference type="NCBI Taxonomy" id="48709"/>
    <lineage>
        <taxon>Eukaryota</taxon>
        <taxon>Metazoa</taxon>
        <taxon>Ecdysozoa</taxon>
        <taxon>Arthropoda</taxon>
        <taxon>Hexapoda</taxon>
        <taxon>Collembola</taxon>
        <taxon>Entomobryomorpha</taxon>
        <taxon>Entomobryoidea</taxon>
        <taxon>Orchesellidae</taxon>
        <taxon>Orchesellinae</taxon>
        <taxon>Orchesella</taxon>
    </lineage>
</organism>
<keyword evidence="3" id="KW-1185">Reference proteome</keyword>
<sequence>MPMTMRKRKIMIDYDFEDDRNPPPIKKNLISKTKYKTTSGKKLNNNSASKTQGVSRSARLSLRANDVVPVRKRSTRLSLLSNHTVPVWKERRKTGVLYSLAEIHNRPIGSIRKEDPRNAMFNFSSSSLYAVPLRQFQQEQIVKGHLQMYPTVRSRGRAGASGKGRSGGNASLISHLPDQRRFRNVAEGVSLQNSPPSGRLSIGRILMQPNASFELYEKRSSTTVYTVLKGCPTFIIENLGVNDKGKEGSLFTNTPGSTLKLRNGSSEALIAFSTFNLK</sequence>